<evidence type="ECO:0000313" key="2">
    <source>
        <dbReference type="EMBL" id="MED6141001.1"/>
    </source>
</evidence>
<reference evidence="2 3" key="1">
    <citation type="journal article" date="2023" name="Plants (Basel)">
        <title>Bridging the Gap: Combining Genomics and Transcriptomics Approaches to Understand Stylosanthes scabra, an Orphan Legume from the Brazilian Caatinga.</title>
        <authorList>
            <person name="Ferreira-Neto J.R.C."/>
            <person name="da Silva M.D."/>
            <person name="Binneck E."/>
            <person name="de Melo N.F."/>
            <person name="da Silva R.H."/>
            <person name="de Melo A.L.T.M."/>
            <person name="Pandolfi V."/>
            <person name="Bustamante F.O."/>
            <person name="Brasileiro-Vidal A.C."/>
            <person name="Benko-Iseppon A.M."/>
        </authorList>
    </citation>
    <scope>NUCLEOTIDE SEQUENCE [LARGE SCALE GENOMIC DNA]</scope>
    <source>
        <tissue evidence="2">Leaves</tissue>
    </source>
</reference>
<proteinExistence type="predicted"/>
<organism evidence="2 3">
    <name type="scientific">Stylosanthes scabra</name>
    <dbReference type="NCBI Taxonomy" id="79078"/>
    <lineage>
        <taxon>Eukaryota</taxon>
        <taxon>Viridiplantae</taxon>
        <taxon>Streptophyta</taxon>
        <taxon>Embryophyta</taxon>
        <taxon>Tracheophyta</taxon>
        <taxon>Spermatophyta</taxon>
        <taxon>Magnoliopsida</taxon>
        <taxon>eudicotyledons</taxon>
        <taxon>Gunneridae</taxon>
        <taxon>Pentapetalae</taxon>
        <taxon>rosids</taxon>
        <taxon>fabids</taxon>
        <taxon>Fabales</taxon>
        <taxon>Fabaceae</taxon>
        <taxon>Papilionoideae</taxon>
        <taxon>50 kb inversion clade</taxon>
        <taxon>dalbergioids sensu lato</taxon>
        <taxon>Dalbergieae</taxon>
        <taxon>Pterocarpus clade</taxon>
        <taxon>Stylosanthes</taxon>
    </lineage>
</organism>
<feature type="region of interest" description="Disordered" evidence="1">
    <location>
        <begin position="1"/>
        <end position="36"/>
    </location>
</feature>
<accession>A0ABU6SX03</accession>
<name>A0ABU6SX03_9FABA</name>
<evidence type="ECO:0000313" key="3">
    <source>
        <dbReference type="Proteomes" id="UP001341840"/>
    </source>
</evidence>
<dbReference type="EMBL" id="JASCZI010063020">
    <property type="protein sequence ID" value="MED6141001.1"/>
    <property type="molecule type" value="Genomic_DNA"/>
</dbReference>
<comment type="caution">
    <text evidence="2">The sequence shown here is derived from an EMBL/GenBank/DDBJ whole genome shotgun (WGS) entry which is preliminary data.</text>
</comment>
<protein>
    <submittedName>
        <fullName evidence="2">Uncharacterized protein</fullName>
    </submittedName>
</protein>
<evidence type="ECO:0000256" key="1">
    <source>
        <dbReference type="SAM" id="MobiDB-lite"/>
    </source>
</evidence>
<keyword evidence="3" id="KW-1185">Reference proteome</keyword>
<sequence length="102" mass="11251">MRGGRSSTVGGGSSSSATSSRPLPQPPSLLLPAEDDGIRQKDNVYFRSLRIENSIGNAKENIRRNGFMKMSQKEEIRAPQAPLCVCTVPWEHLERVSAQLVR</sequence>
<dbReference type="Proteomes" id="UP001341840">
    <property type="component" value="Unassembled WGS sequence"/>
</dbReference>
<gene>
    <name evidence="2" type="ORF">PIB30_099072</name>
</gene>
<feature type="compositionally biased region" description="Gly residues" evidence="1">
    <location>
        <begin position="1"/>
        <end position="13"/>
    </location>
</feature>